<organism evidence="4 5">
    <name type="scientific">Mycobacterium pinniadriaticum</name>
    <dbReference type="NCBI Taxonomy" id="2994102"/>
    <lineage>
        <taxon>Bacteria</taxon>
        <taxon>Bacillati</taxon>
        <taxon>Actinomycetota</taxon>
        <taxon>Actinomycetes</taxon>
        <taxon>Mycobacteriales</taxon>
        <taxon>Mycobacteriaceae</taxon>
        <taxon>Mycobacterium</taxon>
    </lineage>
</organism>
<evidence type="ECO:0000313" key="4">
    <source>
        <dbReference type="EMBL" id="MCX2936273.1"/>
    </source>
</evidence>
<reference evidence="4 5" key="1">
    <citation type="submission" date="2022-11" db="EMBL/GenBank/DDBJ databases">
        <title>Mycobacterium sp. nov.</title>
        <authorList>
            <person name="Papic B."/>
            <person name="Spicic S."/>
            <person name="Duvnjak S."/>
        </authorList>
    </citation>
    <scope>NUCLEOTIDE SEQUENCE [LARGE SCALE GENOMIC DNA]</scope>
    <source>
        <strain evidence="4 5">CVI_P4</strain>
    </source>
</reference>
<dbReference type="InterPro" id="IPR001647">
    <property type="entry name" value="HTH_TetR"/>
</dbReference>
<dbReference type="Gene3D" id="1.10.357.10">
    <property type="entry name" value="Tetracycline Repressor, domain 2"/>
    <property type="match status" value="1"/>
</dbReference>
<sequence length="214" mass="23757">MIPTLTDTTDGRRAVAAKNRERLLAAAIEIFAQRGYRGTTTRDIAAAAGITERTLFRHVPSKAALFQEAVAGPVECFFADFRESWAARPRGSRDSETEIREFFGSLRTVLEGERALLQAFLAAMSVDEAEGLGDLRSTFTPVIDSLVDIFAVEAELRGWTADHGIAVRLIIGMAFSATVHRDWLFTDEQLGDFEYLINQLTQMTLWGLEGPRTQ</sequence>
<evidence type="ECO:0000256" key="1">
    <source>
        <dbReference type="ARBA" id="ARBA00023125"/>
    </source>
</evidence>
<keyword evidence="1 2" id="KW-0238">DNA-binding</keyword>
<dbReference type="InterPro" id="IPR023772">
    <property type="entry name" value="DNA-bd_HTH_TetR-type_CS"/>
</dbReference>
<dbReference type="PANTHER" id="PTHR30055">
    <property type="entry name" value="HTH-TYPE TRANSCRIPTIONAL REGULATOR RUTR"/>
    <property type="match status" value="1"/>
</dbReference>
<evidence type="ECO:0000313" key="5">
    <source>
        <dbReference type="Proteomes" id="UP001300745"/>
    </source>
</evidence>
<feature type="DNA-binding region" description="H-T-H motif" evidence="2">
    <location>
        <begin position="40"/>
        <end position="59"/>
    </location>
</feature>
<feature type="domain" description="HTH tetR-type" evidence="3">
    <location>
        <begin position="17"/>
        <end position="77"/>
    </location>
</feature>
<dbReference type="RefSeq" id="WP_265995988.1">
    <property type="nucleotide sequence ID" value="NZ_JAPJDN010000004.1"/>
</dbReference>
<evidence type="ECO:0000259" key="3">
    <source>
        <dbReference type="PROSITE" id="PS50977"/>
    </source>
</evidence>
<dbReference type="PROSITE" id="PS50977">
    <property type="entry name" value="HTH_TETR_2"/>
    <property type="match status" value="1"/>
</dbReference>
<accession>A0ABT3S9W3</accession>
<protein>
    <submittedName>
        <fullName evidence="4">Helix-turn-helix domain containing protein</fullName>
    </submittedName>
</protein>
<dbReference type="Pfam" id="PF00440">
    <property type="entry name" value="TetR_N"/>
    <property type="match status" value="1"/>
</dbReference>
<dbReference type="SUPFAM" id="SSF46689">
    <property type="entry name" value="Homeodomain-like"/>
    <property type="match status" value="1"/>
</dbReference>
<dbReference type="Proteomes" id="UP001300745">
    <property type="component" value="Unassembled WGS sequence"/>
</dbReference>
<dbReference type="PANTHER" id="PTHR30055:SF226">
    <property type="entry name" value="HTH-TYPE TRANSCRIPTIONAL REGULATOR PKSA"/>
    <property type="match status" value="1"/>
</dbReference>
<dbReference type="EMBL" id="JAPJDO010000004">
    <property type="protein sequence ID" value="MCX2936273.1"/>
    <property type="molecule type" value="Genomic_DNA"/>
</dbReference>
<dbReference type="PRINTS" id="PR00455">
    <property type="entry name" value="HTHTETR"/>
</dbReference>
<dbReference type="InterPro" id="IPR050109">
    <property type="entry name" value="HTH-type_TetR-like_transc_reg"/>
</dbReference>
<keyword evidence="5" id="KW-1185">Reference proteome</keyword>
<dbReference type="PROSITE" id="PS01081">
    <property type="entry name" value="HTH_TETR_1"/>
    <property type="match status" value="1"/>
</dbReference>
<name>A0ABT3S9W3_9MYCO</name>
<evidence type="ECO:0000256" key="2">
    <source>
        <dbReference type="PROSITE-ProRule" id="PRU00335"/>
    </source>
</evidence>
<dbReference type="InterPro" id="IPR009057">
    <property type="entry name" value="Homeodomain-like_sf"/>
</dbReference>
<proteinExistence type="predicted"/>
<gene>
    <name evidence="4" type="ORF">ORI27_06170</name>
</gene>
<comment type="caution">
    <text evidence="4">The sequence shown here is derived from an EMBL/GenBank/DDBJ whole genome shotgun (WGS) entry which is preliminary data.</text>
</comment>